<dbReference type="RefSeq" id="WP_129575684.1">
    <property type="nucleotide sequence ID" value="NZ_CP012672.1"/>
</dbReference>
<reference evidence="3 4" key="1">
    <citation type="submission" date="2015-09" db="EMBL/GenBank/DDBJ databases">
        <title>Sorangium comparison.</title>
        <authorList>
            <person name="Zaburannyi N."/>
            <person name="Bunk B."/>
            <person name="Overmann J."/>
            <person name="Mueller R."/>
        </authorList>
    </citation>
    <scope>NUCLEOTIDE SEQUENCE [LARGE SCALE GENOMIC DNA]</scope>
    <source>
        <strain evidence="3 4">So ce836</strain>
    </source>
</reference>
<dbReference type="AlphaFoldDB" id="A0A4P2QPA3"/>
<gene>
    <name evidence="3" type="ORF">SOCE836_041300</name>
</gene>
<dbReference type="InterPro" id="IPR051082">
    <property type="entry name" value="Pentapeptide-BTB/POZ_domain"/>
</dbReference>
<sequence length="806" mass="85770">MLVQNLTPFLCGIKRVFRSPPRPEMTIVVRGSFVLRPGEALAPLEDPAEQASLTAEVFHEDDEERRGECLYGGDFADFKRNAEVLLKASCHAPGKRAVEECTVLFGVGAWSKALRVIGRRVWTERMLGPAISEPAPFVSMPITWANAFGGPEYPMNPVGKGYRTPELPTVELPGQPIRSRADTPAPAGFGPINPGWPQRVGKVGKAYGRRYLTERAPWYADDFDVGYFHAAPEDQQLRGYLRGDEELTFQNLHPEHATLKARLPGLAVRAFVRGREGELREAPMALDTLYADLDVGRVALTWRGLSPVREDDLSDVAGVLVVAEALGGERGAEAGYRARLDAFLEDPAGIRAAAPPGFLEAAERQRRRDAGEEVPPMPGSEGLDPISRVIQERLGGVAAGEQQKIREAIQQALGGARKQAELEAAVAAASAPAPPAPVNLKPGAAPAVGLRRVMRQVLAQAAEARRSLAGRELAAEQRERLAAMEQMPHDPRWRELDPDYTPPVEPLSTGEPGPGSDLRERDLTGRDLRGADLRGADLREAILTRADLRGADLRGAKLRAAILFQADLSGADLSGADLTRANAAEARAEGARFEEAILDQIFLEGGKLRGATLLRARGEYAALRRADLSDAALGGAALARADLSESTLDRADLAGATLARTSLEGCSGAQVNLVGADLGGANLAGAALAGARLEDARADRSNWTGATLDGADLGFATLRGALLTRASLAGARLFGADLRHARLDRANLERADLTRANLFEADLGKARIGGARFAGASLYGAALLGADGAGADFTGANLKRSTRAEA</sequence>
<accession>A0A4P2QPA3</accession>
<dbReference type="PANTHER" id="PTHR14136:SF17">
    <property type="entry name" value="BTB_POZ DOMAIN-CONTAINING PROTEIN KCTD9"/>
    <property type="match status" value="1"/>
</dbReference>
<feature type="domain" description="DUF2169" evidence="2">
    <location>
        <begin position="23"/>
        <end position="303"/>
    </location>
</feature>
<dbReference type="Pfam" id="PF00805">
    <property type="entry name" value="Pentapeptide"/>
    <property type="match status" value="6"/>
</dbReference>
<dbReference type="SUPFAM" id="SSF141571">
    <property type="entry name" value="Pentapeptide repeat-like"/>
    <property type="match status" value="2"/>
</dbReference>
<protein>
    <recommendedName>
        <fullName evidence="2">DUF2169 domain-containing protein</fullName>
    </recommendedName>
</protein>
<dbReference type="Pfam" id="PF09937">
    <property type="entry name" value="DUF2169"/>
    <property type="match status" value="1"/>
</dbReference>
<dbReference type="InterPro" id="IPR018683">
    <property type="entry name" value="DUF2169"/>
</dbReference>
<dbReference type="Proteomes" id="UP000295497">
    <property type="component" value="Chromosome"/>
</dbReference>
<dbReference type="InterPro" id="IPR001646">
    <property type="entry name" value="5peptide_repeat"/>
</dbReference>
<evidence type="ECO:0000313" key="4">
    <source>
        <dbReference type="Proteomes" id="UP000295497"/>
    </source>
</evidence>
<dbReference type="EMBL" id="CP012672">
    <property type="protein sequence ID" value="AUX31994.1"/>
    <property type="molecule type" value="Genomic_DNA"/>
</dbReference>
<name>A0A4P2QPA3_SORCE</name>
<organism evidence="3 4">
    <name type="scientific">Sorangium cellulosum</name>
    <name type="common">Polyangium cellulosum</name>
    <dbReference type="NCBI Taxonomy" id="56"/>
    <lineage>
        <taxon>Bacteria</taxon>
        <taxon>Pseudomonadati</taxon>
        <taxon>Myxococcota</taxon>
        <taxon>Polyangia</taxon>
        <taxon>Polyangiales</taxon>
        <taxon>Polyangiaceae</taxon>
        <taxon>Sorangium</taxon>
    </lineage>
</organism>
<feature type="region of interest" description="Disordered" evidence="1">
    <location>
        <begin position="364"/>
        <end position="384"/>
    </location>
</feature>
<feature type="region of interest" description="Disordered" evidence="1">
    <location>
        <begin position="485"/>
        <end position="523"/>
    </location>
</feature>
<evidence type="ECO:0000256" key="1">
    <source>
        <dbReference type="SAM" id="MobiDB-lite"/>
    </source>
</evidence>
<dbReference type="Gene3D" id="2.160.20.80">
    <property type="entry name" value="E3 ubiquitin-protein ligase SopA"/>
    <property type="match status" value="2"/>
</dbReference>
<dbReference type="PANTHER" id="PTHR14136">
    <property type="entry name" value="BTB_POZ DOMAIN-CONTAINING PROTEIN KCTD9"/>
    <property type="match status" value="1"/>
</dbReference>
<evidence type="ECO:0000313" key="3">
    <source>
        <dbReference type="EMBL" id="AUX31994.1"/>
    </source>
</evidence>
<evidence type="ECO:0000259" key="2">
    <source>
        <dbReference type="Pfam" id="PF09937"/>
    </source>
</evidence>
<proteinExistence type="predicted"/>
<feature type="compositionally biased region" description="Basic and acidic residues" evidence="1">
    <location>
        <begin position="485"/>
        <end position="497"/>
    </location>
</feature>